<sequence>VATGDGIAMAHRAQAVISNME</sequence>
<accession>A0A2K3MHC0</accession>
<organism evidence="1 2">
    <name type="scientific">Trifolium pratense</name>
    <name type="common">Red clover</name>
    <dbReference type="NCBI Taxonomy" id="57577"/>
    <lineage>
        <taxon>Eukaryota</taxon>
        <taxon>Viridiplantae</taxon>
        <taxon>Streptophyta</taxon>
        <taxon>Embryophyta</taxon>
        <taxon>Tracheophyta</taxon>
        <taxon>Spermatophyta</taxon>
        <taxon>Magnoliopsida</taxon>
        <taxon>eudicotyledons</taxon>
        <taxon>Gunneridae</taxon>
        <taxon>Pentapetalae</taxon>
        <taxon>rosids</taxon>
        <taxon>fabids</taxon>
        <taxon>Fabales</taxon>
        <taxon>Fabaceae</taxon>
        <taxon>Papilionoideae</taxon>
        <taxon>50 kb inversion clade</taxon>
        <taxon>NPAAA clade</taxon>
        <taxon>Hologalegina</taxon>
        <taxon>IRL clade</taxon>
        <taxon>Trifolieae</taxon>
        <taxon>Trifolium</taxon>
    </lineage>
</organism>
<evidence type="ECO:0000313" key="2">
    <source>
        <dbReference type="Proteomes" id="UP000236291"/>
    </source>
</evidence>
<feature type="non-terminal residue" evidence="1">
    <location>
        <position position="1"/>
    </location>
</feature>
<dbReference type="AlphaFoldDB" id="A0A2K3MHC0"/>
<gene>
    <name evidence="1" type="ORF">L195_g046309</name>
</gene>
<dbReference type="Proteomes" id="UP000236291">
    <property type="component" value="Unassembled WGS sequence"/>
</dbReference>
<reference evidence="1 2" key="2">
    <citation type="journal article" date="2017" name="Front. Plant Sci.">
        <title>Gene Classification and Mining of Molecular Markers Useful in Red Clover (Trifolium pratense) Breeding.</title>
        <authorList>
            <person name="Istvanek J."/>
            <person name="Dluhosova J."/>
            <person name="Dluhos P."/>
            <person name="Patkova L."/>
            <person name="Nedelnik J."/>
            <person name="Repkova J."/>
        </authorList>
    </citation>
    <scope>NUCLEOTIDE SEQUENCE [LARGE SCALE GENOMIC DNA]</scope>
    <source>
        <strain evidence="2">cv. Tatra</strain>
        <tissue evidence="1">Young leaves</tissue>
    </source>
</reference>
<reference evidence="1 2" key="1">
    <citation type="journal article" date="2014" name="Am. J. Bot.">
        <title>Genome assembly and annotation for red clover (Trifolium pratense; Fabaceae).</title>
        <authorList>
            <person name="Istvanek J."/>
            <person name="Jaros M."/>
            <person name="Krenek A."/>
            <person name="Repkova J."/>
        </authorList>
    </citation>
    <scope>NUCLEOTIDE SEQUENCE [LARGE SCALE GENOMIC DNA]</scope>
    <source>
        <strain evidence="2">cv. Tatra</strain>
        <tissue evidence="1">Young leaves</tissue>
    </source>
</reference>
<dbReference type="InterPro" id="IPR036188">
    <property type="entry name" value="FAD/NAD-bd_sf"/>
</dbReference>
<dbReference type="Gene3D" id="3.50.50.60">
    <property type="entry name" value="FAD/NAD(P)-binding domain"/>
    <property type="match status" value="1"/>
</dbReference>
<proteinExistence type="predicted"/>
<evidence type="ECO:0000313" key="1">
    <source>
        <dbReference type="EMBL" id="PNX90186.1"/>
    </source>
</evidence>
<comment type="caution">
    <text evidence="1">The sequence shown here is derived from an EMBL/GenBank/DDBJ whole genome shotgun (WGS) entry which is preliminary data.</text>
</comment>
<dbReference type="EMBL" id="ASHM01062050">
    <property type="protein sequence ID" value="PNX90186.1"/>
    <property type="molecule type" value="Genomic_DNA"/>
</dbReference>
<name>A0A2K3MHC0_TRIPR</name>
<protein>
    <submittedName>
        <fullName evidence="1">Uncharacterized protein</fullName>
    </submittedName>
</protein>